<dbReference type="PROSITE" id="PS51406">
    <property type="entry name" value="FIBRINOGEN_C_2"/>
    <property type="match status" value="1"/>
</dbReference>
<evidence type="ECO:0000256" key="4">
    <source>
        <dbReference type="ARBA" id="ARBA00023180"/>
    </source>
</evidence>
<dbReference type="GO" id="GO:0005201">
    <property type="term" value="F:extracellular matrix structural constituent"/>
    <property type="evidence" value="ECO:0007669"/>
    <property type="project" value="TreeGrafter"/>
</dbReference>
<dbReference type="EnsemblMetazoa" id="G10175.2">
    <property type="protein sequence ID" value="G10175.2:cds"/>
    <property type="gene ID" value="G10175"/>
</dbReference>
<organism evidence="7 8">
    <name type="scientific">Magallana gigas</name>
    <name type="common">Pacific oyster</name>
    <name type="synonym">Crassostrea gigas</name>
    <dbReference type="NCBI Taxonomy" id="29159"/>
    <lineage>
        <taxon>Eukaryota</taxon>
        <taxon>Metazoa</taxon>
        <taxon>Spiralia</taxon>
        <taxon>Lophotrochozoa</taxon>
        <taxon>Mollusca</taxon>
        <taxon>Bivalvia</taxon>
        <taxon>Autobranchia</taxon>
        <taxon>Pteriomorphia</taxon>
        <taxon>Ostreida</taxon>
        <taxon>Ostreoidea</taxon>
        <taxon>Ostreidae</taxon>
        <taxon>Magallana</taxon>
    </lineage>
</organism>
<dbReference type="FunFam" id="3.90.215.10:FF:000001">
    <property type="entry name" value="Tenascin isoform 1"/>
    <property type="match status" value="1"/>
</dbReference>
<keyword evidence="5" id="KW-0732">Signal</keyword>
<dbReference type="SUPFAM" id="SSF56496">
    <property type="entry name" value="Fibrinogen C-terminal domain-like"/>
    <property type="match status" value="1"/>
</dbReference>
<dbReference type="Gene3D" id="3.90.215.10">
    <property type="entry name" value="Gamma Fibrinogen, chain A, domain 1"/>
    <property type="match status" value="1"/>
</dbReference>
<dbReference type="PANTHER" id="PTHR47221:SF5">
    <property type="entry name" value="FIBRINOGEN C-TERMINAL DOMAIN-CONTAINING PROTEIN"/>
    <property type="match status" value="1"/>
</dbReference>
<comment type="subcellular location">
    <subcellularLocation>
        <location evidence="1">Secreted</location>
    </subcellularLocation>
</comment>
<evidence type="ECO:0000256" key="2">
    <source>
        <dbReference type="ARBA" id="ARBA00022525"/>
    </source>
</evidence>
<dbReference type="GO" id="GO:0034116">
    <property type="term" value="P:positive regulation of heterotypic cell-cell adhesion"/>
    <property type="evidence" value="ECO:0007669"/>
    <property type="project" value="TreeGrafter"/>
</dbReference>
<feature type="chain" id="PRO_5042430637" description="Fibrinogen C-terminal domain-containing protein" evidence="5">
    <location>
        <begin position="25"/>
        <end position="515"/>
    </location>
</feature>
<proteinExistence type="predicted"/>
<evidence type="ECO:0000256" key="3">
    <source>
        <dbReference type="ARBA" id="ARBA00023157"/>
    </source>
</evidence>
<keyword evidence="4" id="KW-0325">Glycoprotein</keyword>
<accession>A0A8W8HLQ5</accession>
<dbReference type="SMART" id="SM00186">
    <property type="entry name" value="FBG"/>
    <property type="match status" value="1"/>
</dbReference>
<dbReference type="EnsemblMetazoa" id="G10175.1">
    <property type="protein sequence ID" value="G10175.1:cds"/>
    <property type="gene ID" value="G10175"/>
</dbReference>
<protein>
    <recommendedName>
        <fullName evidence="6">Fibrinogen C-terminal domain-containing protein</fullName>
    </recommendedName>
</protein>
<dbReference type="InterPro" id="IPR037579">
    <property type="entry name" value="FIB_ANG-like"/>
</dbReference>
<dbReference type="InterPro" id="IPR002181">
    <property type="entry name" value="Fibrinogen_a/b/g_C_dom"/>
</dbReference>
<dbReference type="Proteomes" id="UP000005408">
    <property type="component" value="Unassembled WGS sequence"/>
</dbReference>
<keyword evidence="8" id="KW-1185">Reference proteome</keyword>
<dbReference type="PROSITE" id="PS00514">
    <property type="entry name" value="FIBRINOGEN_C_1"/>
    <property type="match status" value="1"/>
</dbReference>
<dbReference type="InterPro" id="IPR036056">
    <property type="entry name" value="Fibrinogen-like_C"/>
</dbReference>
<dbReference type="InterPro" id="IPR014716">
    <property type="entry name" value="Fibrinogen_a/b/g_C_1"/>
</dbReference>
<dbReference type="PANTHER" id="PTHR47221">
    <property type="entry name" value="FIBRINOGEN ALPHA CHAIN"/>
    <property type="match status" value="1"/>
</dbReference>
<evidence type="ECO:0000256" key="5">
    <source>
        <dbReference type="SAM" id="SignalP"/>
    </source>
</evidence>
<keyword evidence="3" id="KW-1015">Disulfide bond</keyword>
<dbReference type="InterPro" id="IPR020837">
    <property type="entry name" value="Fibrinogen_CS"/>
</dbReference>
<dbReference type="EnsemblMetazoa" id="G10175.6">
    <property type="protein sequence ID" value="G10175.6:cds"/>
    <property type="gene ID" value="G10175"/>
</dbReference>
<dbReference type="CDD" id="cd00087">
    <property type="entry name" value="FReD"/>
    <property type="match status" value="1"/>
</dbReference>
<dbReference type="OrthoDB" id="7735550at2759"/>
<dbReference type="GO" id="GO:0030674">
    <property type="term" value="F:protein-macromolecule adaptor activity"/>
    <property type="evidence" value="ECO:0007669"/>
    <property type="project" value="TreeGrafter"/>
</dbReference>
<dbReference type="EnsemblMetazoa" id="G10175.3">
    <property type="protein sequence ID" value="G10175.3:cds"/>
    <property type="gene ID" value="G10175"/>
</dbReference>
<evidence type="ECO:0000256" key="1">
    <source>
        <dbReference type="ARBA" id="ARBA00004613"/>
    </source>
</evidence>
<feature type="signal peptide" evidence="5">
    <location>
        <begin position="1"/>
        <end position="24"/>
    </location>
</feature>
<reference evidence="7" key="1">
    <citation type="submission" date="2022-08" db="UniProtKB">
        <authorList>
            <consortium name="EnsemblMetazoa"/>
        </authorList>
    </citation>
    <scope>IDENTIFICATION</scope>
    <source>
        <strain evidence="7">05x7-T-G4-1.051#20</strain>
    </source>
</reference>
<dbReference type="EnsemblMetazoa" id="G10175.5">
    <property type="protein sequence ID" value="G10175.5:cds"/>
    <property type="gene ID" value="G10175"/>
</dbReference>
<dbReference type="EnsemblMetazoa" id="G10175.4">
    <property type="protein sequence ID" value="G10175.4:cds"/>
    <property type="gene ID" value="G10175"/>
</dbReference>
<dbReference type="AlphaFoldDB" id="A0A8W8HLQ5"/>
<evidence type="ECO:0000313" key="7">
    <source>
        <dbReference type="EnsemblMetazoa" id="G10175.4:cds"/>
    </source>
</evidence>
<evidence type="ECO:0000259" key="6">
    <source>
        <dbReference type="PROSITE" id="PS51406"/>
    </source>
</evidence>
<dbReference type="GO" id="GO:0005577">
    <property type="term" value="C:fibrinogen complex"/>
    <property type="evidence" value="ECO:0007669"/>
    <property type="project" value="TreeGrafter"/>
</dbReference>
<dbReference type="Pfam" id="PF00147">
    <property type="entry name" value="Fibrinogen_C"/>
    <property type="match status" value="1"/>
</dbReference>
<keyword evidence="2" id="KW-0964">Secreted</keyword>
<sequence length="515" mass="59689">MAAWSSGIYATCVLLLGLFVCTRAESCSYKFSVWYPDRDVLNKLQVVEFKISNLTSYVDLEILKLKHTDLYELKCLQNRTHVLELELIKSKLKEFKENSTKNDSKLYEEQQLQLNNLTGRLIQLENKFIKRGGRKSRIKHERALSDSGQVTMNTIRASVSDLRSEWIMIKRDIFDIHKEIAYLKKDHNDVTNLTNHIQDTTEMLKKTVENFKSSLEHSSQSIRILHSNFDTLKQIVSSRKDEQLQAEFKTMTKDFRDIKEQLQAYKLNASSLEKVVEKMVSTRSISINRATDTLASNRTMPSDCDDVFTSGHSSSGVYRIQPTGSRDPFNVYCDFSQGSLLVIQRRQDGLQNFDRNWLEYKFGFGSLYGDFWLGNELIYQITNQRKYGLLITLEDWEGKSGWAEYSGFELEDHTNQYTLRVAGYSGNAGDSLGYHNGMKFSTEDTDNDLNMRNCAAENRAGWWFDSCYLSNLNGVYHKGWYTQTQSSNSDGIVWFTWKDSEKYSLKKVEMKLKRV</sequence>
<name>A0A8W8HLQ5_MAGGI</name>
<dbReference type="OMA" id="FTWKDSE"/>
<feature type="domain" description="Fibrinogen C-terminal" evidence="6">
    <location>
        <begin position="295"/>
        <end position="515"/>
    </location>
</feature>
<evidence type="ECO:0000313" key="8">
    <source>
        <dbReference type="Proteomes" id="UP000005408"/>
    </source>
</evidence>